<evidence type="ECO:0000256" key="2">
    <source>
        <dbReference type="ARBA" id="ARBA00023270"/>
    </source>
</evidence>
<dbReference type="NCBIfam" id="TIGR00126">
    <property type="entry name" value="deoC"/>
    <property type="match status" value="1"/>
</dbReference>
<name>A0A136Q0M7_9FIRM</name>
<evidence type="ECO:0000313" key="5">
    <source>
        <dbReference type="Proteomes" id="UP000070366"/>
    </source>
</evidence>
<dbReference type="Pfam" id="PF01791">
    <property type="entry name" value="DeoC"/>
    <property type="match status" value="1"/>
</dbReference>
<accession>A0A136Q0M7</accession>
<dbReference type="EC" id="4.1.2.4" evidence="3"/>
<evidence type="ECO:0000256" key="3">
    <source>
        <dbReference type="NCBIfam" id="TIGR00126"/>
    </source>
</evidence>
<keyword evidence="2" id="KW-0704">Schiff base</keyword>
<reference evidence="4 5" key="1">
    <citation type="submission" date="2016-02" db="EMBL/GenBank/DDBJ databases">
        <authorList>
            <person name="Wen L."/>
            <person name="He K."/>
            <person name="Yang H."/>
        </authorList>
    </citation>
    <scope>NUCLEOTIDE SEQUENCE [LARGE SCALE GENOMIC DNA]</scope>
    <source>
        <strain evidence="4 5">DSM 22607</strain>
    </source>
</reference>
<comment type="caution">
    <text evidence="4">The sequence shown here is derived from an EMBL/GenBank/DDBJ whole genome shotgun (WGS) entry which is preliminary data.</text>
</comment>
<dbReference type="OrthoDB" id="2085861at2"/>
<organism evidence="4 5">
    <name type="scientific">Christensenella minuta</name>
    <dbReference type="NCBI Taxonomy" id="626937"/>
    <lineage>
        <taxon>Bacteria</taxon>
        <taxon>Bacillati</taxon>
        <taxon>Bacillota</taxon>
        <taxon>Clostridia</taxon>
        <taxon>Christensenellales</taxon>
        <taxon>Christensenellaceae</taxon>
        <taxon>Christensenella</taxon>
    </lineage>
</organism>
<dbReference type="Gene3D" id="3.20.20.70">
    <property type="entry name" value="Aldolase class I"/>
    <property type="match status" value="1"/>
</dbReference>
<dbReference type="PANTHER" id="PTHR10889:SF1">
    <property type="entry name" value="DEOXYRIBOSE-PHOSPHATE ALDOLASE"/>
    <property type="match status" value="1"/>
</dbReference>
<dbReference type="GO" id="GO:0016052">
    <property type="term" value="P:carbohydrate catabolic process"/>
    <property type="evidence" value="ECO:0007669"/>
    <property type="project" value="TreeGrafter"/>
</dbReference>
<dbReference type="InterPro" id="IPR013785">
    <property type="entry name" value="Aldolase_TIM"/>
</dbReference>
<evidence type="ECO:0000313" key="4">
    <source>
        <dbReference type="EMBL" id="KXK64124.1"/>
    </source>
</evidence>
<keyword evidence="1" id="KW-0963">Cytoplasm</keyword>
<protein>
    <recommendedName>
        <fullName evidence="3">Deoxyribose-phosphate aldolase</fullName>
        <ecNumber evidence="3">4.1.2.4</ecNumber>
    </recommendedName>
</protein>
<dbReference type="AlphaFoldDB" id="A0A136Q0M7"/>
<dbReference type="SUPFAM" id="SSF51569">
    <property type="entry name" value="Aldolase"/>
    <property type="match status" value="1"/>
</dbReference>
<dbReference type="PANTHER" id="PTHR10889">
    <property type="entry name" value="DEOXYRIBOSE-PHOSPHATE ALDOLASE"/>
    <property type="match status" value="1"/>
</dbReference>
<dbReference type="GO" id="GO:0004139">
    <property type="term" value="F:deoxyribose-phosphate aldolase activity"/>
    <property type="evidence" value="ECO:0007669"/>
    <property type="project" value="UniProtKB-UniRule"/>
</dbReference>
<dbReference type="KEGG" id="cmiu:B1H56_13445"/>
<proteinExistence type="predicted"/>
<gene>
    <name evidence="4" type="ORF">HMPREF3293_03172</name>
</gene>
<dbReference type="EMBL" id="LSZW01000067">
    <property type="protein sequence ID" value="KXK64124.1"/>
    <property type="molecule type" value="Genomic_DNA"/>
</dbReference>
<dbReference type="GO" id="GO:0009264">
    <property type="term" value="P:deoxyribonucleotide catabolic process"/>
    <property type="evidence" value="ECO:0007669"/>
    <property type="project" value="UniProtKB-UniRule"/>
</dbReference>
<dbReference type="STRING" id="626937.HMPREF3293_03172"/>
<dbReference type="InterPro" id="IPR002915">
    <property type="entry name" value="DeoC/FbaB/LacD_aldolase"/>
</dbReference>
<dbReference type="InterPro" id="IPR011343">
    <property type="entry name" value="DeoC"/>
</dbReference>
<keyword evidence="5" id="KW-1185">Reference proteome</keyword>
<evidence type="ECO:0000256" key="1">
    <source>
        <dbReference type="ARBA" id="ARBA00022490"/>
    </source>
</evidence>
<sequence length="228" mass="25440">MTAKELGRIMGGRILESYYDYAHVSNLVYEALDLGFECIQVFPNMLPKVKEVLNGRGLEVCAVVSYPHGIFLPEQKAFEIKDAIEAGATQIEFVVHNINVRSGNWELVRDEFRACRQAAGSHVLKAILECEWLTDEMIRKVCGIAAEEKIDRVCTSIGVYTRPDENKNDMLIGVEPEDVRKVKAAVQGKVKVVAQGNIDSVSKCRELLDAGADYISSEFAADILRSWE</sequence>
<dbReference type="SMART" id="SM01133">
    <property type="entry name" value="DeoC"/>
    <property type="match status" value="1"/>
</dbReference>
<dbReference type="GO" id="GO:0005737">
    <property type="term" value="C:cytoplasm"/>
    <property type="evidence" value="ECO:0007669"/>
    <property type="project" value="InterPro"/>
</dbReference>
<dbReference type="Proteomes" id="UP000070366">
    <property type="component" value="Unassembled WGS sequence"/>
</dbReference>
<dbReference type="RefSeq" id="WP_066522738.1">
    <property type="nucleotide sequence ID" value="NZ_CP029256.1"/>
</dbReference>